<keyword evidence="2" id="KW-0812">Transmembrane</keyword>
<dbReference type="InterPro" id="IPR019617">
    <property type="entry name" value="DUF2489"/>
</dbReference>
<dbReference type="EMBL" id="JMQN01000015">
    <property type="protein sequence ID" value="KEA64582.1"/>
    <property type="molecule type" value="Genomic_DNA"/>
</dbReference>
<sequence length="160" mass="18813">MSAPLTYLLIAVGLIVILMLSLVIRRQLRAQKQVREQHQQQQEKLERDAREHRQYLVDSVRIIASAVLHDEKMTMTEGCIRLKVLLDNLAPHLHQHEQFAVINRVFEATSHIPFLGEWRALSRSQKRQYEQEMAKIEEEQGSRVRDAMHALQQYPLEQLQ</sequence>
<keyword evidence="5" id="KW-1185">Reference proteome</keyword>
<proteinExistence type="predicted"/>
<organism evidence="4 5">
    <name type="scientific">Marinobacterium lacunae</name>
    <dbReference type="NCBI Taxonomy" id="1232683"/>
    <lineage>
        <taxon>Bacteria</taxon>
        <taxon>Pseudomonadati</taxon>
        <taxon>Pseudomonadota</taxon>
        <taxon>Gammaproteobacteria</taxon>
        <taxon>Oceanospirillales</taxon>
        <taxon>Oceanospirillaceae</taxon>
        <taxon>Marinobacterium</taxon>
    </lineage>
</organism>
<reference evidence="4 5" key="1">
    <citation type="submission" date="2014-04" db="EMBL/GenBank/DDBJ databases">
        <title>Marinobacterium kochiensis sp. nov., isolated from sediment sample collected from Kochi backwaters in Kerala, India.</title>
        <authorList>
            <person name="Singh A."/>
            <person name="Pinnaka A.K."/>
        </authorList>
    </citation>
    <scope>NUCLEOTIDE SEQUENCE [LARGE SCALE GENOMIC DNA]</scope>
    <source>
        <strain evidence="4 5">AK27</strain>
    </source>
</reference>
<dbReference type="Proteomes" id="UP000028252">
    <property type="component" value="Unassembled WGS sequence"/>
</dbReference>
<keyword evidence="2" id="KW-0472">Membrane</keyword>
<feature type="domain" description="DUF2489" evidence="3">
    <location>
        <begin position="22"/>
        <end position="151"/>
    </location>
</feature>
<dbReference type="OrthoDB" id="5740155at2"/>
<keyword evidence="2" id="KW-1133">Transmembrane helix</keyword>
<evidence type="ECO:0000256" key="1">
    <source>
        <dbReference type="SAM" id="Coils"/>
    </source>
</evidence>
<evidence type="ECO:0000313" key="4">
    <source>
        <dbReference type="EMBL" id="KEA64582.1"/>
    </source>
</evidence>
<dbReference type="Pfam" id="PF10675">
    <property type="entry name" value="DUF2489"/>
    <property type="match status" value="1"/>
</dbReference>
<evidence type="ECO:0000256" key="2">
    <source>
        <dbReference type="SAM" id="Phobius"/>
    </source>
</evidence>
<dbReference type="STRING" id="1232683.ADIMK_1035"/>
<accession>A0A081G1C7</accession>
<feature type="transmembrane region" description="Helical" evidence="2">
    <location>
        <begin position="6"/>
        <end position="24"/>
    </location>
</feature>
<dbReference type="eggNOG" id="ENOG50335FN">
    <property type="taxonomic scope" value="Bacteria"/>
</dbReference>
<comment type="caution">
    <text evidence="4">The sequence shown here is derived from an EMBL/GenBank/DDBJ whole genome shotgun (WGS) entry which is preliminary data.</text>
</comment>
<keyword evidence="1" id="KW-0175">Coiled coil</keyword>
<protein>
    <recommendedName>
        <fullName evidence="3">DUF2489 domain-containing protein</fullName>
    </recommendedName>
</protein>
<evidence type="ECO:0000313" key="5">
    <source>
        <dbReference type="Proteomes" id="UP000028252"/>
    </source>
</evidence>
<feature type="coiled-coil region" evidence="1">
    <location>
        <begin position="24"/>
        <end position="55"/>
    </location>
</feature>
<gene>
    <name evidence="4" type="ORF">ADIMK_1035</name>
</gene>
<dbReference type="RefSeq" id="WP_036184586.1">
    <property type="nucleotide sequence ID" value="NZ_JMQN01000015.1"/>
</dbReference>
<evidence type="ECO:0000259" key="3">
    <source>
        <dbReference type="Pfam" id="PF10675"/>
    </source>
</evidence>
<dbReference type="PATRIC" id="fig|1232683.4.peg.1025"/>
<name>A0A081G1C7_9GAMM</name>
<dbReference type="AlphaFoldDB" id="A0A081G1C7"/>